<dbReference type="Pfam" id="PF13439">
    <property type="entry name" value="Glyco_transf_4"/>
    <property type="match status" value="1"/>
</dbReference>
<name>A0A4P7UMN8_DESDE</name>
<sequence length="386" mass="43061">MKYNKRIVFLDQYGSLGGGQQVLLELVLAAQALFCDVAVIIPKGSCADRLTSMGVHVENTDECRLTCGTKSFFDILRFVGNGLRVFFQKLKLLKTADVIYVNGNRLLPVALLSMIFLNKKAAFHIHLNHTNLEKSIFSRVIMFRNTAAVVAPSEFIRDQLCQFSPHFNSPKLRLVENGLDSRFTQVAFKDRFSDRPIRHIGIVGRISPEKGQDVLPALARQFSDLTFHVLGDAAFSEKTYEDRLRAESPANVVFHGWVENLPAKVDEIGLQVCIIPSRCPEATPGRSFEAAPLVPLQQIAMGCMVAVRSLGSLEYIARDLSLPSFHEDQDIPGCLQSMLQTPAAELARQCRQRYDTVMAQHCHAAFQQRLRALLAGLCGVRDTTTR</sequence>
<dbReference type="SUPFAM" id="SSF53756">
    <property type="entry name" value="UDP-Glycosyltransferase/glycogen phosphorylase"/>
    <property type="match status" value="1"/>
</dbReference>
<dbReference type="Proteomes" id="UP000297065">
    <property type="component" value="Chromosome"/>
</dbReference>
<dbReference type="PANTHER" id="PTHR12526:SF636">
    <property type="entry name" value="BLL3647 PROTEIN"/>
    <property type="match status" value="1"/>
</dbReference>
<evidence type="ECO:0000313" key="2">
    <source>
        <dbReference type="EMBL" id="QCC84772.1"/>
    </source>
</evidence>
<dbReference type="AlphaFoldDB" id="A0A4P7UMN8"/>
<dbReference type="PANTHER" id="PTHR12526">
    <property type="entry name" value="GLYCOSYLTRANSFERASE"/>
    <property type="match status" value="1"/>
</dbReference>
<organism evidence="2 3">
    <name type="scientific">Desulfovibrio desulfuricans</name>
    <dbReference type="NCBI Taxonomy" id="876"/>
    <lineage>
        <taxon>Bacteria</taxon>
        <taxon>Pseudomonadati</taxon>
        <taxon>Thermodesulfobacteriota</taxon>
        <taxon>Desulfovibrionia</taxon>
        <taxon>Desulfovibrionales</taxon>
        <taxon>Desulfovibrionaceae</taxon>
        <taxon>Desulfovibrio</taxon>
    </lineage>
</organism>
<dbReference type="RefSeq" id="WP_136398996.1">
    <property type="nucleotide sequence ID" value="NZ_CP036295.1"/>
</dbReference>
<keyword evidence="2" id="KW-0808">Transferase</keyword>
<dbReference type="GO" id="GO:0016757">
    <property type="term" value="F:glycosyltransferase activity"/>
    <property type="evidence" value="ECO:0007669"/>
    <property type="project" value="UniProtKB-ARBA"/>
</dbReference>
<proteinExistence type="predicted"/>
<reference evidence="2 3" key="1">
    <citation type="submission" date="2019-02" db="EMBL/GenBank/DDBJ databases">
        <title>Complete Genome Sequence of Desulfovibrio desulfuricans IC1, a Sulfonate Utilizing Anaerobe.</title>
        <authorList>
            <person name="Day L.A."/>
            <person name="De Leon K.B."/>
            <person name="Wall J.D."/>
        </authorList>
    </citation>
    <scope>NUCLEOTIDE SEQUENCE [LARGE SCALE GENOMIC DNA]</scope>
    <source>
        <strain evidence="2 3">IC1</strain>
    </source>
</reference>
<evidence type="ECO:0000313" key="3">
    <source>
        <dbReference type="Proteomes" id="UP000297065"/>
    </source>
</evidence>
<protein>
    <submittedName>
        <fullName evidence="2">Glycosyltransferase</fullName>
    </submittedName>
</protein>
<accession>A0A4P7UMN8</accession>
<dbReference type="Pfam" id="PF13692">
    <property type="entry name" value="Glyco_trans_1_4"/>
    <property type="match status" value="1"/>
</dbReference>
<evidence type="ECO:0000259" key="1">
    <source>
        <dbReference type="Pfam" id="PF13439"/>
    </source>
</evidence>
<dbReference type="Gene3D" id="3.40.50.2000">
    <property type="entry name" value="Glycogen Phosphorylase B"/>
    <property type="match status" value="2"/>
</dbReference>
<gene>
    <name evidence="2" type="ORF">DDIC_02530</name>
</gene>
<feature type="domain" description="Glycosyltransferase subfamily 4-like N-terminal" evidence="1">
    <location>
        <begin position="17"/>
        <end position="181"/>
    </location>
</feature>
<dbReference type="InterPro" id="IPR028098">
    <property type="entry name" value="Glyco_trans_4-like_N"/>
</dbReference>
<dbReference type="EMBL" id="CP036295">
    <property type="protein sequence ID" value="QCC84772.1"/>
    <property type="molecule type" value="Genomic_DNA"/>
</dbReference>
<dbReference type="OrthoDB" id="9803091at2"/>
<dbReference type="CDD" id="cd03801">
    <property type="entry name" value="GT4_PimA-like"/>
    <property type="match status" value="1"/>
</dbReference>